<dbReference type="PANTHER" id="PTHR37067">
    <property type="entry name" value="PX DOMAIN-CONTAINING PROTEIN"/>
    <property type="match status" value="1"/>
</dbReference>
<evidence type="ECO:0000313" key="2">
    <source>
        <dbReference type="Proteomes" id="UP000693970"/>
    </source>
</evidence>
<keyword evidence="2" id="KW-1185">Reference proteome</keyword>
<dbReference type="EMBL" id="JAGRRH010000016">
    <property type="protein sequence ID" value="KAG7353887.1"/>
    <property type="molecule type" value="Genomic_DNA"/>
</dbReference>
<organism evidence="1 2">
    <name type="scientific">Nitzschia inconspicua</name>
    <dbReference type="NCBI Taxonomy" id="303405"/>
    <lineage>
        <taxon>Eukaryota</taxon>
        <taxon>Sar</taxon>
        <taxon>Stramenopiles</taxon>
        <taxon>Ochrophyta</taxon>
        <taxon>Bacillariophyta</taxon>
        <taxon>Bacillariophyceae</taxon>
        <taxon>Bacillariophycidae</taxon>
        <taxon>Bacillariales</taxon>
        <taxon>Bacillariaceae</taxon>
        <taxon>Nitzschia</taxon>
    </lineage>
</organism>
<gene>
    <name evidence="1" type="ORF">IV203_003242</name>
</gene>
<evidence type="ECO:0000313" key="1">
    <source>
        <dbReference type="EMBL" id="KAG7353887.1"/>
    </source>
</evidence>
<accession>A0A9K3L1X8</accession>
<dbReference type="OrthoDB" id="163783at2759"/>
<comment type="caution">
    <text evidence="1">The sequence shown here is derived from an EMBL/GenBank/DDBJ whole genome shotgun (WGS) entry which is preliminary data.</text>
</comment>
<sequence length="275" mass="31186">MHYNDNSNNHWTVATMARKPVEFNESWIVKFGLEVSTRDVGTSKVTSVLCLFCNTAVMKKPEAIAMRSFVQPEASMKARINAKQKCDYLIDVEIIDKLIGGMLFDTTSEGDNLDDVERSKRIAMKVFDLEEDKQVSVTRVQSVLKLNIIVKFVEIGVSFRQASRLYQSVKDETEMGVMGSISDGDVASHCRVVCAVNYQYLKEMLKNVWAFSIAIDAGNNAGTAYLYLRMQCYFKDNLQNLHLMAIPMRERHISVNSRIQRPCSRATSRATLLDQ</sequence>
<reference evidence="1" key="1">
    <citation type="journal article" date="2021" name="Sci. Rep.">
        <title>Diploid genomic architecture of Nitzschia inconspicua, an elite biomass production diatom.</title>
        <authorList>
            <person name="Oliver A."/>
            <person name="Podell S."/>
            <person name="Pinowska A."/>
            <person name="Traller J.C."/>
            <person name="Smith S.R."/>
            <person name="McClure R."/>
            <person name="Beliaev A."/>
            <person name="Bohutskyi P."/>
            <person name="Hill E.A."/>
            <person name="Rabines A."/>
            <person name="Zheng H."/>
            <person name="Allen L.Z."/>
            <person name="Kuo A."/>
            <person name="Grigoriev I.V."/>
            <person name="Allen A.E."/>
            <person name="Hazlebeck D."/>
            <person name="Allen E.E."/>
        </authorList>
    </citation>
    <scope>NUCLEOTIDE SEQUENCE</scope>
    <source>
        <strain evidence="1">Hildebrandi</strain>
    </source>
</reference>
<dbReference type="PANTHER" id="PTHR37067:SF3">
    <property type="entry name" value="PX DOMAIN-CONTAINING PROTEIN"/>
    <property type="match status" value="1"/>
</dbReference>
<name>A0A9K3L1X8_9STRA</name>
<protein>
    <submittedName>
        <fullName evidence="1">Uncharacterized protein</fullName>
    </submittedName>
</protein>
<proteinExistence type="predicted"/>
<dbReference type="AlphaFoldDB" id="A0A9K3L1X8"/>
<dbReference type="Proteomes" id="UP000693970">
    <property type="component" value="Unassembled WGS sequence"/>
</dbReference>
<reference evidence="1" key="2">
    <citation type="submission" date="2021-04" db="EMBL/GenBank/DDBJ databases">
        <authorList>
            <person name="Podell S."/>
        </authorList>
    </citation>
    <scope>NUCLEOTIDE SEQUENCE</scope>
    <source>
        <strain evidence="1">Hildebrandi</strain>
    </source>
</reference>